<reference evidence="2" key="1">
    <citation type="submission" date="2019-08" db="EMBL/GenBank/DDBJ databases">
        <authorList>
            <person name="Kucharzyk K."/>
            <person name="Murdoch R.W."/>
            <person name="Higgins S."/>
            <person name="Loffler F."/>
        </authorList>
    </citation>
    <scope>NUCLEOTIDE SEQUENCE</scope>
</reference>
<feature type="domain" description="Cyclic nucleotide-binding" evidence="1">
    <location>
        <begin position="17"/>
        <end position="117"/>
    </location>
</feature>
<proteinExistence type="predicted"/>
<accession>A0A645H1X7</accession>
<dbReference type="EMBL" id="VSSQ01085303">
    <property type="protein sequence ID" value="MPN33008.1"/>
    <property type="molecule type" value="Genomic_DNA"/>
</dbReference>
<organism evidence="2">
    <name type="scientific">bioreactor metagenome</name>
    <dbReference type="NCBI Taxonomy" id="1076179"/>
    <lineage>
        <taxon>unclassified sequences</taxon>
        <taxon>metagenomes</taxon>
        <taxon>ecological metagenomes</taxon>
    </lineage>
</organism>
<evidence type="ECO:0000313" key="2">
    <source>
        <dbReference type="EMBL" id="MPN33008.1"/>
    </source>
</evidence>
<dbReference type="Gene3D" id="2.60.120.10">
    <property type="entry name" value="Jelly Rolls"/>
    <property type="match status" value="1"/>
</dbReference>
<dbReference type="CDD" id="cd00038">
    <property type="entry name" value="CAP_ED"/>
    <property type="match status" value="1"/>
</dbReference>
<protein>
    <recommendedName>
        <fullName evidence="1">Cyclic nucleotide-binding domain-containing protein</fullName>
    </recommendedName>
</protein>
<gene>
    <name evidence="2" type="ORF">SDC9_180491</name>
</gene>
<dbReference type="AlphaFoldDB" id="A0A645H1X7"/>
<dbReference type="InterPro" id="IPR000595">
    <property type="entry name" value="cNMP-bd_dom"/>
</dbReference>
<name>A0A645H1X7_9ZZZZ</name>
<dbReference type="InterPro" id="IPR014710">
    <property type="entry name" value="RmlC-like_jellyroll"/>
</dbReference>
<dbReference type="Pfam" id="PF00027">
    <property type="entry name" value="cNMP_binding"/>
    <property type="match status" value="1"/>
</dbReference>
<evidence type="ECO:0000259" key="1">
    <source>
        <dbReference type="PROSITE" id="PS50042"/>
    </source>
</evidence>
<sequence length="200" mass="23379">MIEKLKILQHVYAHPLLTEDDLLIISSLHKKMAYKKGDFYLKKGEKPGSYLILQSGLMRSFVVDYEGNEITTHFFTEREVVIEVLSLFKRNHSQESIQALTNCICWEIDFEAFEELFHTIPGLSEWGRAWFSEELSQFKQRSVEMITQRAAERYMKLIREKPQVIRQAPLKQIATYLGITDTSLSRIRKELSKGSFLATR</sequence>
<dbReference type="InterPro" id="IPR018490">
    <property type="entry name" value="cNMP-bd_dom_sf"/>
</dbReference>
<dbReference type="PROSITE" id="PS50042">
    <property type="entry name" value="CNMP_BINDING_3"/>
    <property type="match status" value="1"/>
</dbReference>
<dbReference type="SUPFAM" id="SSF51206">
    <property type="entry name" value="cAMP-binding domain-like"/>
    <property type="match status" value="1"/>
</dbReference>
<comment type="caution">
    <text evidence="2">The sequence shown here is derived from an EMBL/GenBank/DDBJ whole genome shotgun (WGS) entry which is preliminary data.</text>
</comment>